<dbReference type="Gene3D" id="3.90.1200.10">
    <property type="match status" value="1"/>
</dbReference>
<dbReference type="RefSeq" id="XP_017787130.1">
    <property type="nucleotide sequence ID" value="XM_017931641.1"/>
</dbReference>
<keyword evidence="6" id="KW-1185">Reference proteome</keyword>
<dbReference type="PANTHER" id="PTHR22603:SF66">
    <property type="entry name" value="ETHANOLAMINE KINASE"/>
    <property type="match status" value="1"/>
</dbReference>
<keyword evidence="1" id="KW-0444">Lipid biosynthesis</keyword>
<keyword evidence="7" id="KW-0418">Kinase</keyword>
<evidence type="ECO:0000313" key="7">
    <source>
        <dbReference type="RefSeq" id="XP_017787130.1"/>
    </source>
</evidence>
<dbReference type="SUPFAM" id="SSF56112">
    <property type="entry name" value="Protein kinase-like (PK-like)"/>
    <property type="match status" value="1"/>
</dbReference>
<evidence type="ECO:0000256" key="5">
    <source>
        <dbReference type="ARBA" id="ARBA00038874"/>
    </source>
</evidence>
<dbReference type="Proteomes" id="UP000695000">
    <property type="component" value="Unplaced"/>
</dbReference>
<name>A0ABM1NJY0_NICVS</name>
<protein>
    <recommendedName>
        <fullName evidence="5">ethanolamine kinase</fullName>
        <ecNumber evidence="5">2.7.1.82</ecNumber>
    </recommendedName>
</protein>
<evidence type="ECO:0000313" key="6">
    <source>
        <dbReference type="Proteomes" id="UP000695000"/>
    </source>
</evidence>
<dbReference type="Gene3D" id="3.30.200.20">
    <property type="entry name" value="Phosphorylase Kinase, domain 1"/>
    <property type="match status" value="1"/>
</dbReference>
<comment type="pathway">
    <text evidence="3">Phospholipid metabolism; phosphatidylethanolamine biosynthesis; phosphatidylethanolamine from ethanolamine: step 1/3.</text>
</comment>
<dbReference type="GO" id="GO:0016301">
    <property type="term" value="F:kinase activity"/>
    <property type="evidence" value="ECO:0007669"/>
    <property type="project" value="UniProtKB-KW"/>
</dbReference>
<dbReference type="CDD" id="cd05157">
    <property type="entry name" value="ETNK_euk"/>
    <property type="match status" value="1"/>
</dbReference>
<keyword evidence="2" id="KW-1208">Phospholipid metabolism</keyword>
<dbReference type="PANTHER" id="PTHR22603">
    <property type="entry name" value="CHOLINE/ETHANOALAMINE KINASE"/>
    <property type="match status" value="1"/>
</dbReference>
<keyword evidence="1" id="KW-0594">Phospholipid biosynthesis</keyword>
<dbReference type="GeneID" id="108569890"/>
<evidence type="ECO:0000256" key="2">
    <source>
        <dbReference type="ARBA" id="ARBA00023264"/>
    </source>
</evidence>
<accession>A0ABM1NJY0</accession>
<dbReference type="InterPro" id="IPR011009">
    <property type="entry name" value="Kinase-like_dom_sf"/>
</dbReference>
<evidence type="ECO:0000256" key="3">
    <source>
        <dbReference type="ARBA" id="ARBA00037883"/>
    </source>
</evidence>
<proteinExistence type="inferred from homology"/>
<evidence type="ECO:0000256" key="1">
    <source>
        <dbReference type="ARBA" id="ARBA00023209"/>
    </source>
</evidence>
<sequence>MEIARIDITISEDDIFNGARQILNVIRPTWRPEQIKYKMLTDGITNKLVKCSLSDTSDAVLVRVYGNKTDLLIDRTAETRNIVMLNKVGLAPNLYATFNNGLAYEFVPGCTLCDESVIKPEIYPLVARKMGRLHRVEFEDSRDTEPMLWRKLDDFLKLVPERFSDAAKHEKYLQTVLPKDEIRNEIEFLKERLLQLQSPIVFTHNDLLLGNVVYTASNESVTFIDFEYAAFNYQAFDIGNHFSEFVGLDSIDYAKYPGKEFQYAWLKEYLTVFKKGEVSDEDVERLYVQVNQFALASHVFWGVWALIQAEHSYIDFDFMGYAAIRFNEYFSRKEQFLSLEMPR</sequence>
<keyword evidence="7" id="KW-0808">Transferase</keyword>
<dbReference type="Pfam" id="PF01633">
    <property type="entry name" value="Choline_kinase"/>
    <property type="match status" value="1"/>
</dbReference>
<organism evidence="6 7">
    <name type="scientific">Nicrophorus vespilloides</name>
    <name type="common">Boreal carrion beetle</name>
    <dbReference type="NCBI Taxonomy" id="110193"/>
    <lineage>
        <taxon>Eukaryota</taxon>
        <taxon>Metazoa</taxon>
        <taxon>Ecdysozoa</taxon>
        <taxon>Arthropoda</taxon>
        <taxon>Hexapoda</taxon>
        <taxon>Insecta</taxon>
        <taxon>Pterygota</taxon>
        <taxon>Neoptera</taxon>
        <taxon>Endopterygota</taxon>
        <taxon>Coleoptera</taxon>
        <taxon>Polyphaga</taxon>
        <taxon>Staphyliniformia</taxon>
        <taxon>Silphidae</taxon>
        <taxon>Nicrophorinae</taxon>
        <taxon>Nicrophorus</taxon>
    </lineage>
</organism>
<dbReference type="EC" id="2.7.1.82" evidence="5"/>
<evidence type="ECO:0000256" key="4">
    <source>
        <dbReference type="ARBA" id="ARBA00038211"/>
    </source>
</evidence>
<gene>
    <name evidence="7" type="primary">LOC108569890</name>
</gene>
<comment type="similarity">
    <text evidence="4">Belongs to the choline/ethanolamine kinase family.</text>
</comment>
<keyword evidence="1" id="KW-0443">Lipid metabolism</keyword>
<reference evidence="7" key="1">
    <citation type="submission" date="2025-08" db="UniProtKB">
        <authorList>
            <consortium name="RefSeq"/>
        </authorList>
    </citation>
    <scope>IDENTIFICATION</scope>
    <source>
        <tissue evidence="7">Whole Larva</tissue>
    </source>
</reference>